<evidence type="ECO:0000313" key="3">
    <source>
        <dbReference type="Proteomes" id="UP000800036"/>
    </source>
</evidence>
<evidence type="ECO:0000313" key="2">
    <source>
        <dbReference type="EMBL" id="KAF1968137.1"/>
    </source>
</evidence>
<name>A0A6A5V491_9PLEO</name>
<accession>A0A6A5V491</accession>
<keyword evidence="3" id="KW-1185">Reference proteome</keyword>
<proteinExistence type="predicted"/>
<evidence type="ECO:0000256" key="1">
    <source>
        <dbReference type="SAM" id="MobiDB-lite"/>
    </source>
</evidence>
<dbReference type="EMBL" id="ML976724">
    <property type="protein sequence ID" value="KAF1968137.1"/>
    <property type="molecule type" value="Genomic_DNA"/>
</dbReference>
<protein>
    <submittedName>
        <fullName evidence="2">Uncharacterized protein</fullName>
    </submittedName>
</protein>
<sequence length="159" mass="18375">MNRRKVRCRHDLVWEPTRGPKPDHTQRVKPSEEALIAKVKIRHVDTNGLLGNRNPRARLRSTLKFFTRHRKLPTQRDDAMEMLHSAHTGSTAAASCQLQHVQFSVMKKKRLFSAQSRSRYSVATRKWTILKLGWSSSNLGSRAPMERDKRASKTTKHPN</sequence>
<reference evidence="2" key="1">
    <citation type="journal article" date="2020" name="Stud. Mycol.">
        <title>101 Dothideomycetes genomes: a test case for predicting lifestyles and emergence of pathogens.</title>
        <authorList>
            <person name="Haridas S."/>
            <person name="Albert R."/>
            <person name="Binder M."/>
            <person name="Bloem J."/>
            <person name="Labutti K."/>
            <person name="Salamov A."/>
            <person name="Andreopoulos B."/>
            <person name="Baker S."/>
            <person name="Barry K."/>
            <person name="Bills G."/>
            <person name="Bluhm B."/>
            <person name="Cannon C."/>
            <person name="Castanera R."/>
            <person name="Culley D."/>
            <person name="Daum C."/>
            <person name="Ezra D."/>
            <person name="Gonzalez J."/>
            <person name="Henrissat B."/>
            <person name="Kuo A."/>
            <person name="Liang C."/>
            <person name="Lipzen A."/>
            <person name="Lutzoni F."/>
            <person name="Magnuson J."/>
            <person name="Mondo S."/>
            <person name="Nolan M."/>
            <person name="Ohm R."/>
            <person name="Pangilinan J."/>
            <person name="Park H.-J."/>
            <person name="Ramirez L."/>
            <person name="Alfaro M."/>
            <person name="Sun H."/>
            <person name="Tritt A."/>
            <person name="Yoshinaga Y."/>
            <person name="Zwiers L.-H."/>
            <person name="Turgeon B."/>
            <person name="Goodwin S."/>
            <person name="Spatafora J."/>
            <person name="Crous P."/>
            <person name="Grigoriev I."/>
        </authorList>
    </citation>
    <scope>NUCLEOTIDE SEQUENCE</scope>
    <source>
        <strain evidence="2">CBS 107.79</strain>
    </source>
</reference>
<feature type="region of interest" description="Disordered" evidence="1">
    <location>
        <begin position="140"/>
        <end position="159"/>
    </location>
</feature>
<organism evidence="2 3">
    <name type="scientific">Bimuria novae-zelandiae CBS 107.79</name>
    <dbReference type="NCBI Taxonomy" id="1447943"/>
    <lineage>
        <taxon>Eukaryota</taxon>
        <taxon>Fungi</taxon>
        <taxon>Dikarya</taxon>
        <taxon>Ascomycota</taxon>
        <taxon>Pezizomycotina</taxon>
        <taxon>Dothideomycetes</taxon>
        <taxon>Pleosporomycetidae</taxon>
        <taxon>Pleosporales</taxon>
        <taxon>Massarineae</taxon>
        <taxon>Didymosphaeriaceae</taxon>
        <taxon>Bimuria</taxon>
    </lineage>
</organism>
<dbReference type="Proteomes" id="UP000800036">
    <property type="component" value="Unassembled WGS sequence"/>
</dbReference>
<gene>
    <name evidence="2" type="ORF">BU23DRAFT_270498</name>
</gene>
<dbReference type="AlphaFoldDB" id="A0A6A5V491"/>